<dbReference type="Proteomes" id="UP000515161">
    <property type="component" value="Unplaced"/>
</dbReference>
<dbReference type="GeneID" id="117534297"/>
<dbReference type="AlphaFoldDB" id="A0A6P8SV87"/>
<name>A0A6P8SV87_GYMAC</name>
<proteinExistence type="predicted"/>
<organism evidence="1 2">
    <name type="scientific">Gymnodraco acuticeps</name>
    <name type="common">Antarctic dragonfish</name>
    <dbReference type="NCBI Taxonomy" id="8218"/>
    <lineage>
        <taxon>Eukaryota</taxon>
        <taxon>Metazoa</taxon>
        <taxon>Chordata</taxon>
        <taxon>Craniata</taxon>
        <taxon>Vertebrata</taxon>
        <taxon>Euteleostomi</taxon>
        <taxon>Actinopterygii</taxon>
        <taxon>Neopterygii</taxon>
        <taxon>Teleostei</taxon>
        <taxon>Neoteleostei</taxon>
        <taxon>Acanthomorphata</taxon>
        <taxon>Eupercaria</taxon>
        <taxon>Perciformes</taxon>
        <taxon>Notothenioidei</taxon>
        <taxon>Bathydraconidae</taxon>
        <taxon>Gymnodraco</taxon>
    </lineage>
</organism>
<dbReference type="RefSeq" id="XP_034054396.1">
    <property type="nucleotide sequence ID" value="XM_034198505.1"/>
</dbReference>
<sequence>MYCMENGMMNTVCGDPFQRSNNLWKKWSHSTVLQTSKVISDCPGDMWKYDVMTTIGPFYWNRQHSVLTGWRGMPGEECQLGI</sequence>
<evidence type="ECO:0000313" key="1">
    <source>
        <dbReference type="Proteomes" id="UP000515161"/>
    </source>
</evidence>
<protein>
    <submittedName>
        <fullName evidence="2">Uncharacterized protein LOC117534297 isoform X4</fullName>
    </submittedName>
</protein>
<evidence type="ECO:0000313" key="2">
    <source>
        <dbReference type="RefSeq" id="XP_034054396.1"/>
    </source>
</evidence>
<keyword evidence="1" id="KW-1185">Reference proteome</keyword>
<reference evidence="2" key="1">
    <citation type="submission" date="2025-08" db="UniProtKB">
        <authorList>
            <consortium name="RefSeq"/>
        </authorList>
    </citation>
    <scope>IDENTIFICATION</scope>
</reference>
<accession>A0A6P8SV87</accession>
<gene>
    <name evidence="2" type="primary">LOC117534297</name>
</gene>